<keyword evidence="1" id="KW-0996">Nickel insertion</keyword>
<evidence type="ECO:0000256" key="3">
    <source>
        <dbReference type="ARBA" id="ARBA00046339"/>
    </source>
</evidence>
<comment type="similarity">
    <text evidence="3">Belongs to the UreF family.</text>
</comment>
<protein>
    <recommendedName>
        <fullName evidence="6">Urease accessory protein UreF</fullName>
    </recommendedName>
</protein>
<dbReference type="Gene3D" id="1.10.4190.10">
    <property type="entry name" value="Urease accessory protein UreF"/>
    <property type="match status" value="1"/>
</dbReference>
<dbReference type="EMBL" id="JAEPRA010000010">
    <property type="protein sequence ID" value="KAG2179466.1"/>
    <property type="molecule type" value="Genomic_DNA"/>
</dbReference>
<dbReference type="InterPro" id="IPR038277">
    <property type="entry name" value="UreF_sf"/>
</dbReference>
<evidence type="ECO:0000256" key="2">
    <source>
        <dbReference type="ARBA" id="ARBA00023186"/>
    </source>
</evidence>
<dbReference type="PIRSF" id="PIRSF009467">
    <property type="entry name" value="Ureas_acces_UreF"/>
    <property type="match status" value="1"/>
</dbReference>
<dbReference type="Proteomes" id="UP000612746">
    <property type="component" value="Unassembled WGS sequence"/>
</dbReference>
<keyword evidence="5" id="KW-1185">Reference proteome</keyword>
<reference evidence="4" key="1">
    <citation type="submission" date="2020-12" db="EMBL/GenBank/DDBJ databases">
        <title>Metabolic potential, ecology and presence of endohyphal bacteria is reflected in genomic diversity of Mucoromycotina.</title>
        <authorList>
            <person name="Muszewska A."/>
            <person name="Okrasinska A."/>
            <person name="Steczkiewicz K."/>
            <person name="Drgas O."/>
            <person name="Orlowska M."/>
            <person name="Perlinska-Lenart U."/>
            <person name="Aleksandrzak-Piekarczyk T."/>
            <person name="Szatraj K."/>
            <person name="Zielenkiewicz U."/>
            <person name="Pilsyk S."/>
            <person name="Malc E."/>
            <person name="Mieczkowski P."/>
            <person name="Kruszewska J.S."/>
            <person name="Biernat P."/>
            <person name="Pawlowska J."/>
        </authorList>
    </citation>
    <scope>NUCLEOTIDE SEQUENCE</scope>
    <source>
        <strain evidence="4">WA0000051536</strain>
    </source>
</reference>
<dbReference type="PANTHER" id="PTHR33620">
    <property type="entry name" value="UREASE ACCESSORY PROTEIN F"/>
    <property type="match status" value="1"/>
</dbReference>
<comment type="caution">
    <text evidence="4">The sequence shown here is derived from an EMBL/GenBank/DDBJ whole genome shotgun (WGS) entry which is preliminary data.</text>
</comment>
<evidence type="ECO:0000313" key="5">
    <source>
        <dbReference type="Proteomes" id="UP000612746"/>
    </source>
</evidence>
<proteinExistence type="inferred from homology"/>
<evidence type="ECO:0000256" key="1">
    <source>
        <dbReference type="ARBA" id="ARBA00022988"/>
    </source>
</evidence>
<dbReference type="Pfam" id="PF01730">
    <property type="entry name" value="UreF"/>
    <property type="match status" value="1"/>
</dbReference>
<name>A0A8H7UBI5_9FUNG</name>
<gene>
    <name evidence="4" type="ORF">INT44_006312</name>
</gene>
<dbReference type="GO" id="GO:0016151">
    <property type="term" value="F:nickel cation binding"/>
    <property type="evidence" value="ECO:0007669"/>
    <property type="project" value="InterPro"/>
</dbReference>
<keyword evidence="2" id="KW-0143">Chaperone</keyword>
<sequence>MMAASVNSPFSADDKSNWLLYLLTDSALPTGGFVASSGLEASFQAGLIPSASTLPDFTLSAAHSFAFNTVPFVRAGYYTVDSEDPIAALEDADATCEALMIGNTVARRASLAQGVAMLTLHIKCFSPDDEVVKQWKKMIRAGKVDGHFAICFGLVCRQLSVSIENTSHLWLYLFTRTLYSSAVRMNIIGPYEAQRMLLRAKEGIEDVVQKTMHLTMDDACQTNPLLDVCQGMHDRLYTRLFNS</sequence>
<evidence type="ECO:0000313" key="4">
    <source>
        <dbReference type="EMBL" id="KAG2179466.1"/>
    </source>
</evidence>
<evidence type="ECO:0008006" key="6">
    <source>
        <dbReference type="Google" id="ProtNLM"/>
    </source>
</evidence>
<accession>A0A8H7UBI5</accession>
<dbReference type="PANTHER" id="PTHR33620:SF1">
    <property type="entry name" value="UREASE ACCESSORY PROTEIN F"/>
    <property type="match status" value="1"/>
</dbReference>
<dbReference type="OrthoDB" id="2550922at2759"/>
<dbReference type="AlphaFoldDB" id="A0A8H7UBI5"/>
<organism evidence="4 5">
    <name type="scientific">Umbelopsis vinacea</name>
    <dbReference type="NCBI Taxonomy" id="44442"/>
    <lineage>
        <taxon>Eukaryota</taxon>
        <taxon>Fungi</taxon>
        <taxon>Fungi incertae sedis</taxon>
        <taxon>Mucoromycota</taxon>
        <taxon>Mucoromycotina</taxon>
        <taxon>Umbelopsidomycetes</taxon>
        <taxon>Umbelopsidales</taxon>
        <taxon>Umbelopsidaceae</taxon>
        <taxon>Umbelopsis</taxon>
    </lineage>
</organism>
<dbReference type="InterPro" id="IPR002639">
    <property type="entry name" value="UreF"/>
</dbReference>